<keyword evidence="2" id="KW-1185">Reference proteome</keyword>
<dbReference type="InterPro" id="IPR038911">
    <property type="entry name" value="SCLT1"/>
</dbReference>
<name>A0AA85JZW1_TRIRE</name>
<dbReference type="PANTHER" id="PTHR35970:SF1">
    <property type="entry name" value="SODIUM CHANNEL AND CLATHRIN LINKER 1"/>
    <property type="match status" value="1"/>
</dbReference>
<feature type="coiled-coil region" evidence="1">
    <location>
        <begin position="300"/>
        <end position="394"/>
    </location>
</feature>
<dbReference type="GO" id="GO:0045162">
    <property type="term" value="P:clustering of voltage-gated sodium channels"/>
    <property type="evidence" value="ECO:0007669"/>
    <property type="project" value="InterPro"/>
</dbReference>
<reference evidence="2" key="1">
    <citation type="submission" date="2022-06" db="EMBL/GenBank/DDBJ databases">
        <authorList>
            <person name="Berger JAMES D."/>
            <person name="Berger JAMES D."/>
        </authorList>
    </citation>
    <scope>NUCLEOTIDE SEQUENCE [LARGE SCALE GENOMIC DNA]</scope>
</reference>
<sequence>MRNSNSETSNHLLRIESHLLKNEREIGQLKEEVNDIQSRSHDILNNLSKLSSCDSHDAVKNLEDQLDTLKEELRYENILRSKIEEELQSSLNELRFYRTSTADDIAYQEKNELESLYENFITNFVSELRAQIHSCLLSPSDGQKITIGSRPDKYKCNGQVIGSSNLQEIMNEFKQQYNGSHQLIEDALHKVAELISYGEKLTKERNEAVECKEVAESELEQLRLVIDKLIEDSGQRTREEVDKVRVKANENIEKLLHELHHMEKERCQLAVELECLKSNSISNPADGISNRESKLGDSQLDSARRRAIQAEKLCDELKLQLETERNCKERLIASKQAEIEQLNQKIKSLEERLEHAETQFKQNEDHYFKQNKALLDSEIQLNALKRQLESVQKSAQYQIELAKQSMKVKETELNLKIETLEKVNQISDEKWRNLLDKQQKLSLQWRKEAQELANQLEEQCNAFKAQTERNHQK</sequence>
<dbReference type="GO" id="GO:0005814">
    <property type="term" value="C:centriole"/>
    <property type="evidence" value="ECO:0007669"/>
    <property type="project" value="TreeGrafter"/>
</dbReference>
<feature type="coiled-coil region" evidence="1">
    <location>
        <begin position="435"/>
        <end position="469"/>
    </location>
</feature>
<dbReference type="PANTHER" id="PTHR35970">
    <property type="entry name" value="SODIUM CHANNEL AND CLATHRIN LINKER 1"/>
    <property type="match status" value="1"/>
</dbReference>
<proteinExistence type="predicted"/>
<keyword evidence="1" id="KW-0175">Coiled coil</keyword>
<reference evidence="3" key="2">
    <citation type="submission" date="2023-11" db="UniProtKB">
        <authorList>
            <consortium name="WormBaseParasite"/>
        </authorList>
    </citation>
    <scope>IDENTIFICATION</scope>
</reference>
<dbReference type="GO" id="GO:0060271">
    <property type="term" value="P:cilium assembly"/>
    <property type="evidence" value="ECO:0007669"/>
    <property type="project" value="TreeGrafter"/>
</dbReference>
<dbReference type="AlphaFoldDB" id="A0AA85JZW1"/>
<dbReference type="WBParaSite" id="TREG1_51870.1">
    <property type="protein sequence ID" value="TREG1_51870.1"/>
    <property type="gene ID" value="TREG1_51870"/>
</dbReference>
<accession>A0AA85JZW1</accession>
<dbReference type="Proteomes" id="UP000050795">
    <property type="component" value="Unassembled WGS sequence"/>
</dbReference>
<evidence type="ECO:0000313" key="3">
    <source>
        <dbReference type="WBParaSite" id="TREG1_51870.1"/>
    </source>
</evidence>
<evidence type="ECO:0000256" key="1">
    <source>
        <dbReference type="SAM" id="Coils"/>
    </source>
</evidence>
<evidence type="ECO:0000313" key="2">
    <source>
        <dbReference type="Proteomes" id="UP000050795"/>
    </source>
</evidence>
<feature type="coiled-coil region" evidence="1">
    <location>
        <begin position="19"/>
        <end position="79"/>
    </location>
</feature>
<protein>
    <submittedName>
        <fullName evidence="3">Uncharacterized protein</fullName>
    </submittedName>
</protein>
<feature type="coiled-coil region" evidence="1">
    <location>
        <begin position="212"/>
        <end position="265"/>
    </location>
</feature>
<organism evidence="2 3">
    <name type="scientific">Trichobilharzia regenti</name>
    <name type="common">Nasal bird schistosome</name>
    <dbReference type="NCBI Taxonomy" id="157069"/>
    <lineage>
        <taxon>Eukaryota</taxon>
        <taxon>Metazoa</taxon>
        <taxon>Spiralia</taxon>
        <taxon>Lophotrochozoa</taxon>
        <taxon>Platyhelminthes</taxon>
        <taxon>Trematoda</taxon>
        <taxon>Digenea</taxon>
        <taxon>Strigeidida</taxon>
        <taxon>Schistosomatoidea</taxon>
        <taxon>Schistosomatidae</taxon>
        <taxon>Trichobilharzia</taxon>
    </lineage>
</organism>